<dbReference type="Gene3D" id="2.30.30.60">
    <property type="match status" value="1"/>
</dbReference>
<dbReference type="SUPFAM" id="SSF82689">
    <property type="entry name" value="Mechanosensitive channel protein MscS (YggB), C-terminal domain"/>
    <property type="match status" value="1"/>
</dbReference>
<gene>
    <name evidence="11" type="ORF">JI739_05015</name>
</gene>
<feature type="region of interest" description="Disordered" evidence="8">
    <location>
        <begin position="277"/>
        <end position="325"/>
    </location>
</feature>
<comment type="similarity">
    <text evidence="2 7">Belongs to the MscS (TC 1.A.23) family.</text>
</comment>
<evidence type="ECO:0000259" key="9">
    <source>
        <dbReference type="Pfam" id="PF00924"/>
    </source>
</evidence>
<dbReference type="Pfam" id="PF00924">
    <property type="entry name" value="MS_channel_2nd"/>
    <property type="match status" value="1"/>
</dbReference>
<dbReference type="InterPro" id="IPR049278">
    <property type="entry name" value="MS_channel_C"/>
</dbReference>
<evidence type="ECO:0000256" key="6">
    <source>
        <dbReference type="ARBA" id="ARBA00023136"/>
    </source>
</evidence>
<evidence type="ECO:0000313" key="11">
    <source>
        <dbReference type="EMBL" id="MBL0419705.1"/>
    </source>
</evidence>
<keyword evidence="4 7" id="KW-0812">Transmembrane</keyword>
<dbReference type="InterPro" id="IPR011014">
    <property type="entry name" value="MscS_channel_TM-2"/>
</dbReference>
<reference evidence="11" key="1">
    <citation type="submission" date="2021-01" db="EMBL/GenBank/DDBJ databases">
        <title>Ramlibacter sp. strain AW1 16S ribosomal RNA gene Genome sequencing and assembly.</title>
        <authorList>
            <person name="Kang M."/>
        </authorList>
    </citation>
    <scope>NUCLEOTIDE SEQUENCE</scope>
    <source>
        <strain evidence="11">AW1</strain>
    </source>
</reference>
<dbReference type="Gene3D" id="1.10.287.1260">
    <property type="match status" value="1"/>
</dbReference>
<dbReference type="SUPFAM" id="SSF50182">
    <property type="entry name" value="Sm-like ribonucleoproteins"/>
    <property type="match status" value="1"/>
</dbReference>
<feature type="transmembrane region" description="Helical" evidence="7">
    <location>
        <begin position="63"/>
        <end position="85"/>
    </location>
</feature>
<dbReference type="PROSITE" id="PS01246">
    <property type="entry name" value="UPF0003"/>
    <property type="match status" value="1"/>
</dbReference>
<dbReference type="PANTHER" id="PTHR30221">
    <property type="entry name" value="SMALL-CONDUCTANCE MECHANOSENSITIVE CHANNEL"/>
    <property type="match status" value="1"/>
</dbReference>
<keyword evidence="6 7" id="KW-0472">Membrane</keyword>
<keyword evidence="7" id="KW-0407">Ion channel</keyword>
<feature type="domain" description="Mechanosensitive ion channel MscS C-terminal" evidence="10">
    <location>
        <begin position="184"/>
        <end position="267"/>
    </location>
</feature>
<name>A0A937D2F9_9BURK</name>
<comment type="caution">
    <text evidence="11">The sequence shown here is derived from an EMBL/GenBank/DDBJ whole genome shotgun (WGS) entry which is preliminary data.</text>
</comment>
<dbReference type="EMBL" id="JAEQNA010000001">
    <property type="protein sequence ID" value="MBL0419705.1"/>
    <property type="molecule type" value="Genomic_DNA"/>
</dbReference>
<comment type="caution">
    <text evidence="7">Lacks conserved residue(s) required for the propagation of feature annotation.</text>
</comment>
<keyword evidence="3" id="KW-1003">Cell membrane</keyword>
<evidence type="ECO:0000256" key="3">
    <source>
        <dbReference type="ARBA" id="ARBA00022475"/>
    </source>
</evidence>
<feature type="compositionally biased region" description="Basic and acidic residues" evidence="8">
    <location>
        <begin position="279"/>
        <end position="293"/>
    </location>
</feature>
<dbReference type="GO" id="GO:0008381">
    <property type="term" value="F:mechanosensitive monoatomic ion channel activity"/>
    <property type="evidence" value="ECO:0007669"/>
    <property type="project" value="InterPro"/>
</dbReference>
<keyword evidence="7" id="KW-0813">Transport</keyword>
<comment type="subunit">
    <text evidence="7">Homoheptamer.</text>
</comment>
<organism evidence="11 12">
    <name type="scientific">Ramlibacter aurantiacus</name>
    <dbReference type="NCBI Taxonomy" id="2801330"/>
    <lineage>
        <taxon>Bacteria</taxon>
        <taxon>Pseudomonadati</taxon>
        <taxon>Pseudomonadota</taxon>
        <taxon>Betaproteobacteria</taxon>
        <taxon>Burkholderiales</taxon>
        <taxon>Comamonadaceae</taxon>
        <taxon>Ramlibacter</taxon>
    </lineage>
</organism>
<evidence type="ECO:0000256" key="2">
    <source>
        <dbReference type="ARBA" id="ARBA00008017"/>
    </source>
</evidence>
<dbReference type="InterPro" id="IPR023408">
    <property type="entry name" value="MscS_beta-dom_sf"/>
</dbReference>
<dbReference type="InterPro" id="IPR011066">
    <property type="entry name" value="MscS_channel_C_sf"/>
</dbReference>
<evidence type="ECO:0000256" key="5">
    <source>
        <dbReference type="ARBA" id="ARBA00022989"/>
    </source>
</evidence>
<dbReference type="PANTHER" id="PTHR30221:SF1">
    <property type="entry name" value="SMALL-CONDUCTANCE MECHANOSENSITIVE CHANNEL"/>
    <property type="match status" value="1"/>
</dbReference>
<dbReference type="InterPro" id="IPR006686">
    <property type="entry name" value="MscS_channel_CS"/>
</dbReference>
<keyword evidence="7" id="KW-0406">Ion transport</keyword>
<sequence>MEFDLSQATGAVQAMATGFAQRLPYLVVAVVVFVLFVIVAHVVRASARAFAVRRRRRQNLGLVLGRLAYGAILFLGLLTSLVIAIPGFTPGQLISVLGLSSVAIGFAFRDILQNFLAGILILLAEPFRIGDQIVSGSFEGTVEEIQTRATLIRTYDGRRVVIPNSTLFTDPVTVNTAFDRRRLEYDVGIGYGDDIAHARHAMLEAVRGIEGVLADPPPEALVVDLAGSSVNLRLRWWIHPPRQADVFVVRDAVLERVKVALVKAGIDLPFPTQQVLFHDQTEASDGDRRRQREGWPAGDRPPERAPRLAEAMERQGARPPEEPRR</sequence>
<dbReference type="Gene3D" id="3.30.70.100">
    <property type="match status" value="1"/>
</dbReference>
<proteinExistence type="inferred from homology"/>
<keyword evidence="5 7" id="KW-1133">Transmembrane helix</keyword>
<dbReference type="InterPro" id="IPR045275">
    <property type="entry name" value="MscS_archaea/bacteria_type"/>
</dbReference>
<feature type="transmembrane region" description="Helical" evidence="7">
    <location>
        <begin position="23"/>
        <end position="43"/>
    </location>
</feature>
<evidence type="ECO:0000313" key="12">
    <source>
        <dbReference type="Proteomes" id="UP000613011"/>
    </source>
</evidence>
<protein>
    <recommendedName>
        <fullName evidence="7">Small-conductance mechanosensitive channel</fullName>
    </recommendedName>
</protein>
<evidence type="ECO:0000259" key="10">
    <source>
        <dbReference type="Pfam" id="PF21082"/>
    </source>
</evidence>
<evidence type="ECO:0000256" key="7">
    <source>
        <dbReference type="RuleBase" id="RU369025"/>
    </source>
</evidence>
<comment type="subcellular location">
    <subcellularLocation>
        <location evidence="7">Cell inner membrane</location>
        <topology evidence="7">Multi-pass membrane protein</topology>
    </subcellularLocation>
    <subcellularLocation>
        <location evidence="1">Cell membrane</location>
        <topology evidence="1">Multi-pass membrane protein</topology>
    </subcellularLocation>
</comment>
<dbReference type="InterPro" id="IPR006685">
    <property type="entry name" value="MscS_channel_2nd"/>
</dbReference>
<dbReference type="RefSeq" id="WP_201682714.1">
    <property type="nucleotide sequence ID" value="NZ_JAEQNA010000001.1"/>
</dbReference>
<evidence type="ECO:0000256" key="1">
    <source>
        <dbReference type="ARBA" id="ARBA00004651"/>
    </source>
</evidence>
<dbReference type="AlphaFoldDB" id="A0A937D2F9"/>
<dbReference type="GO" id="GO:0005886">
    <property type="term" value="C:plasma membrane"/>
    <property type="evidence" value="ECO:0007669"/>
    <property type="project" value="UniProtKB-SubCell"/>
</dbReference>
<feature type="compositionally biased region" description="Basic and acidic residues" evidence="8">
    <location>
        <begin position="300"/>
        <end position="325"/>
    </location>
</feature>
<keyword evidence="7" id="KW-0997">Cell inner membrane</keyword>
<dbReference type="Proteomes" id="UP000613011">
    <property type="component" value="Unassembled WGS sequence"/>
</dbReference>
<evidence type="ECO:0000256" key="4">
    <source>
        <dbReference type="ARBA" id="ARBA00022692"/>
    </source>
</evidence>
<accession>A0A937D2F9</accession>
<evidence type="ECO:0000256" key="8">
    <source>
        <dbReference type="SAM" id="MobiDB-lite"/>
    </source>
</evidence>
<dbReference type="InterPro" id="IPR010920">
    <property type="entry name" value="LSM_dom_sf"/>
</dbReference>
<dbReference type="Pfam" id="PF21082">
    <property type="entry name" value="MS_channel_3rd"/>
    <property type="match status" value="1"/>
</dbReference>
<comment type="function">
    <text evidence="7">Mechanosensitive channel that participates in the regulation of osmotic pressure changes within the cell, opening in response to stretch forces in the membrane lipid bilayer, without the need for other proteins. Contributes to normal resistance to hypoosmotic shock. Forms an ion channel of 1.0 nanosiemens conductance with a slight preference for anions.</text>
</comment>
<keyword evidence="12" id="KW-1185">Reference proteome</keyword>
<feature type="domain" description="Mechanosensitive ion channel MscS" evidence="9">
    <location>
        <begin position="110"/>
        <end position="172"/>
    </location>
</feature>
<dbReference type="SUPFAM" id="SSF82861">
    <property type="entry name" value="Mechanosensitive channel protein MscS (YggB), transmembrane region"/>
    <property type="match status" value="1"/>
</dbReference>